<reference evidence="1" key="1">
    <citation type="submission" date="2016-04" db="EMBL/GenBank/DDBJ databases">
        <authorList>
            <person name="Evans L.H."/>
            <person name="Alamgir A."/>
            <person name="Owens N."/>
            <person name="Weber N.D."/>
            <person name="Virtaneva K."/>
            <person name="Barbian K."/>
            <person name="Babar A."/>
            <person name="Rosenke K."/>
        </authorList>
    </citation>
    <scope>NUCLEOTIDE SEQUENCE [LARGE SCALE GENOMIC DNA]</scope>
    <source>
        <strain evidence="1">CBS 101.48</strain>
    </source>
</reference>
<name>A0A163JCD9_ABSGL</name>
<evidence type="ECO:0000313" key="1">
    <source>
        <dbReference type="EMBL" id="SAL98362.1"/>
    </source>
</evidence>
<dbReference type="Proteomes" id="UP000078561">
    <property type="component" value="Unassembled WGS sequence"/>
</dbReference>
<dbReference type="AlphaFoldDB" id="A0A163JCD9"/>
<keyword evidence="2" id="KW-1185">Reference proteome</keyword>
<dbReference type="InParanoid" id="A0A163JCD9"/>
<organism evidence="1">
    <name type="scientific">Absidia glauca</name>
    <name type="common">Pin mould</name>
    <dbReference type="NCBI Taxonomy" id="4829"/>
    <lineage>
        <taxon>Eukaryota</taxon>
        <taxon>Fungi</taxon>
        <taxon>Fungi incertae sedis</taxon>
        <taxon>Mucoromycota</taxon>
        <taxon>Mucoromycotina</taxon>
        <taxon>Mucoromycetes</taxon>
        <taxon>Mucorales</taxon>
        <taxon>Cunninghamellaceae</taxon>
        <taxon>Absidia</taxon>
    </lineage>
</organism>
<protein>
    <submittedName>
        <fullName evidence="1">Uncharacterized protein</fullName>
    </submittedName>
</protein>
<accession>A0A163JCD9</accession>
<proteinExistence type="predicted"/>
<gene>
    <name evidence="1" type="primary">ABSGL_03891.1 scaffold 4679</name>
</gene>
<evidence type="ECO:0000313" key="2">
    <source>
        <dbReference type="Proteomes" id="UP000078561"/>
    </source>
</evidence>
<dbReference type="EMBL" id="LT552064">
    <property type="protein sequence ID" value="SAL98362.1"/>
    <property type="molecule type" value="Genomic_DNA"/>
</dbReference>
<sequence length="94" mass="10118">MPGTPRSCVERVPKAKKASQKAGFIHTYTLHRRHPPPGGASPALIVLDLDSTLMHLLGLVPTLAPTVGTPFLRSLCGLNLLDLCIFRARPNPVT</sequence>